<dbReference type="InterPro" id="IPR003439">
    <property type="entry name" value="ABC_transporter-like_ATP-bd"/>
</dbReference>
<dbReference type="InterPro" id="IPR003593">
    <property type="entry name" value="AAA+_ATPase"/>
</dbReference>
<evidence type="ECO:0000256" key="8">
    <source>
        <dbReference type="SAM" id="Phobius"/>
    </source>
</evidence>
<dbReference type="GO" id="GO:0016887">
    <property type="term" value="F:ATP hydrolysis activity"/>
    <property type="evidence" value="ECO:0007669"/>
    <property type="project" value="InterPro"/>
</dbReference>
<dbReference type="InterPro" id="IPR013525">
    <property type="entry name" value="ABC2_TM"/>
</dbReference>
<reference evidence="10" key="1">
    <citation type="submission" date="2021-05" db="EMBL/GenBank/DDBJ databases">
        <title>The genome of the haptophyte Pavlova lutheri (Diacronema luteri, Pavlovales) - a model for lipid biosynthesis in eukaryotic algae.</title>
        <authorList>
            <person name="Hulatt C.J."/>
            <person name="Posewitz M.C."/>
        </authorList>
    </citation>
    <scope>NUCLEOTIDE SEQUENCE</scope>
    <source>
        <strain evidence="10">NIVA-4/92</strain>
    </source>
</reference>
<dbReference type="Gene3D" id="3.40.50.300">
    <property type="entry name" value="P-loop containing nucleotide triphosphate hydrolases"/>
    <property type="match status" value="1"/>
</dbReference>
<name>A0A8J5X6E9_DIALT</name>
<evidence type="ECO:0000256" key="1">
    <source>
        <dbReference type="ARBA" id="ARBA00004141"/>
    </source>
</evidence>
<dbReference type="OrthoDB" id="66620at2759"/>
<dbReference type="SUPFAM" id="SSF52540">
    <property type="entry name" value="P-loop containing nucleoside triphosphate hydrolases"/>
    <property type="match status" value="1"/>
</dbReference>
<evidence type="ECO:0000313" key="11">
    <source>
        <dbReference type="Proteomes" id="UP000751190"/>
    </source>
</evidence>
<dbReference type="AlphaFoldDB" id="A0A8J5X6E9"/>
<comment type="subcellular location">
    <subcellularLocation>
        <location evidence="1">Membrane</location>
        <topology evidence="1">Multi-pass membrane protein</topology>
    </subcellularLocation>
</comment>
<dbReference type="InterPro" id="IPR017871">
    <property type="entry name" value="ABC_transporter-like_CS"/>
</dbReference>
<keyword evidence="2" id="KW-0813">Transport</keyword>
<dbReference type="GO" id="GO:0140359">
    <property type="term" value="F:ABC-type transporter activity"/>
    <property type="evidence" value="ECO:0007669"/>
    <property type="project" value="InterPro"/>
</dbReference>
<keyword evidence="4" id="KW-0547">Nucleotide-binding</keyword>
<keyword evidence="6 8" id="KW-1133">Transmembrane helix</keyword>
<proteinExistence type="predicted"/>
<evidence type="ECO:0000259" key="9">
    <source>
        <dbReference type="PROSITE" id="PS50893"/>
    </source>
</evidence>
<evidence type="ECO:0000256" key="6">
    <source>
        <dbReference type="ARBA" id="ARBA00022989"/>
    </source>
</evidence>
<evidence type="ECO:0000256" key="3">
    <source>
        <dbReference type="ARBA" id="ARBA00022692"/>
    </source>
</evidence>
<keyword evidence="5" id="KW-0067">ATP-binding</keyword>
<dbReference type="InterPro" id="IPR050352">
    <property type="entry name" value="ABCG_transporters"/>
</dbReference>
<dbReference type="PROSITE" id="PS00211">
    <property type="entry name" value="ABC_TRANSPORTER_1"/>
    <property type="match status" value="1"/>
</dbReference>
<dbReference type="PANTHER" id="PTHR48041">
    <property type="entry name" value="ABC TRANSPORTER G FAMILY MEMBER 28"/>
    <property type="match status" value="1"/>
</dbReference>
<dbReference type="Pfam" id="PF01061">
    <property type="entry name" value="ABC2_membrane"/>
    <property type="match status" value="1"/>
</dbReference>
<dbReference type="OMA" id="IAITYWM"/>
<evidence type="ECO:0000256" key="4">
    <source>
        <dbReference type="ARBA" id="ARBA00022741"/>
    </source>
</evidence>
<evidence type="ECO:0000313" key="10">
    <source>
        <dbReference type="EMBL" id="KAG8457080.1"/>
    </source>
</evidence>
<accession>A0A8J5X6E9</accession>
<comment type="caution">
    <text evidence="10">The sequence shown here is derived from an EMBL/GenBank/DDBJ whole genome shotgun (WGS) entry which is preliminary data.</text>
</comment>
<evidence type="ECO:0000256" key="2">
    <source>
        <dbReference type="ARBA" id="ARBA00022448"/>
    </source>
</evidence>
<feature type="transmembrane region" description="Helical" evidence="8">
    <location>
        <begin position="365"/>
        <end position="384"/>
    </location>
</feature>
<evidence type="ECO:0000256" key="7">
    <source>
        <dbReference type="ARBA" id="ARBA00023136"/>
    </source>
</evidence>
<dbReference type="Proteomes" id="UP000751190">
    <property type="component" value="Unassembled WGS sequence"/>
</dbReference>
<keyword evidence="7 8" id="KW-0472">Membrane</keyword>
<feature type="transmembrane region" description="Helical" evidence="8">
    <location>
        <begin position="396"/>
        <end position="417"/>
    </location>
</feature>
<dbReference type="SMART" id="SM00382">
    <property type="entry name" value="AAA"/>
    <property type="match status" value="1"/>
</dbReference>
<keyword evidence="3 8" id="KW-0812">Transmembrane</keyword>
<keyword evidence="11" id="KW-1185">Reference proteome</keyword>
<dbReference type="Pfam" id="PF00005">
    <property type="entry name" value="ABC_tran"/>
    <property type="match status" value="1"/>
</dbReference>
<dbReference type="PROSITE" id="PS50893">
    <property type="entry name" value="ABC_TRANSPORTER_2"/>
    <property type="match status" value="1"/>
</dbReference>
<protein>
    <recommendedName>
        <fullName evidence="9">ABC transporter domain-containing protein</fullName>
    </recommendedName>
</protein>
<dbReference type="GO" id="GO:0005524">
    <property type="term" value="F:ATP binding"/>
    <property type="evidence" value="ECO:0007669"/>
    <property type="project" value="UniProtKB-KW"/>
</dbReference>
<dbReference type="GO" id="GO:0005886">
    <property type="term" value="C:plasma membrane"/>
    <property type="evidence" value="ECO:0007669"/>
    <property type="project" value="TreeGrafter"/>
</dbReference>
<dbReference type="PANTHER" id="PTHR48041:SF63">
    <property type="entry name" value="EARLY GENE AT 23, ISOFORM C"/>
    <property type="match status" value="1"/>
</dbReference>
<organism evidence="10 11">
    <name type="scientific">Diacronema lutheri</name>
    <name type="common">Unicellular marine alga</name>
    <name type="synonym">Monochrysis lutheri</name>
    <dbReference type="NCBI Taxonomy" id="2081491"/>
    <lineage>
        <taxon>Eukaryota</taxon>
        <taxon>Haptista</taxon>
        <taxon>Haptophyta</taxon>
        <taxon>Pavlovophyceae</taxon>
        <taxon>Pavlovales</taxon>
        <taxon>Pavlovaceae</taxon>
        <taxon>Diacronema</taxon>
    </lineage>
</organism>
<feature type="domain" description="ABC transporter" evidence="9">
    <location>
        <begin position="35"/>
        <end position="284"/>
    </location>
</feature>
<dbReference type="InterPro" id="IPR027417">
    <property type="entry name" value="P-loop_NTPase"/>
</dbReference>
<dbReference type="EMBL" id="JAGTXO010000083">
    <property type="protein sequence ID" value="KAG8457080.1"/>
    <property type="molecule type" value="Genomic_DNA"/>
</dbReference>
<feature type="transmembrane region" description="Helical" evidence="8">
    <location>
        <begin position="459"/>
        <end position="486"/>
    </location>
</feature>
<sequence length="542" mass="57967">MPFATQVAPGEDRVGAGEGKTAAVAASTEPSDRFFEWRDLSLNIGSKPIVVRQSGYALPGELLVVLGPSGAGKTSLLAVLCGDRPPTTGSVLFQGRALASASGGVRESVRRQILQEVAYVRQRDIFMEALTVEETLAYTARLRMPRHVSRAQKLDRVREVLRELGLEGCAHTTIGSTMRRGVSGGELKRINIANELLSGPLVLVCDEPTSGLDSSCALTVMSKLREYGRKHSVAVICSIHQPSSQIGALFDTALLLVPGGREAYLGAYAQLRPHLQHGGFEPPAEYTLTDYAMELLATPDSAASLLELWERERARVGAARAAGEPCASRAAGARPPSAGFVEQTVVLMQRQLRQSRGTLLARTEVLLSVMVALITGLIWFGAALPGADGSPPSERALLGLVFYCLAHMSWWPMYLYLFSFSGEIAVLAKEKRTGAYSIEAYFCAKLLSESAAELICPTLFFAIALPMVGLGVYASIVLWLVGLLAYQTSSAIGMLISVAAPPGEANMIASTVMTLVMNAGGYLIDTTGIPAGLRWVPFTSYV</sequence>
<gene>
    <name evidence="10" type="ORF">KFE25_009840</name>
</gene>
<evidence type="ECO:0000256" key="5">
    <source>
        <dbReference type="ARBA" id="ARBA00022840"/>
    </source>
</evidence>